<name>A0ABW8EHH4_STRT5</name>
<gene>
    <name evidence="1" type="ORF">ACIO7M_16385</name>
</gene>
<accession>A0ABW8EHH4</accession>
<dbReference type="EMBL" id="JBIUYY010000006">
    <property type="protein sequence ID" value="MFJ2822677.1"/>
    <property type="molecule type" value="Genomic_DNA"/>
</dbReference>
<proteinExistence type="predicted"/>
<dbReference type="InterPro" id="IPR011990">
    <property type="entry name" value="TPR-like_helical_dom_sf"/>
</dbReference>
<reference evidence="1 2" key="1">
    <citation type="submission" date="2024-10" db="EMBL/GenBank/DDBJ databases">
        <title>The Natural Products Discovery Center: Release of the First 8490 Sequenced Strains for Exploring Actinobacteria Biosynthetic Diversity.</title>
        <authorList>
            <person name="Kalkreuter E."/>
            <person name="Kautsar S.A."/>
            <person name="Yang D."/>
            <person name="Bader C.D."/>
            <person name="Teijaro C.N."/>
            <person name="Fluegel L."/>
            <person name="Davis C.M."/>
            <person name="Simpson J.R."/>
            <person name="Lauterbach L."/>
            <person name="Steele A.D."/>
            <person name="Gui C."/>
            <person name="Meng S."/>
            <person name="Li G."/>
            <person name="Viehrig K."/>
            <person name="Ye F."/>
            <person name="Su P."/>
            <person name="Kiefer A.F."/>
            <person name="Nichols A."/>
            <person name="Cepeda A.J."/>
            <person name="Yan W."/>
            <person name="Fan B."/>
            <person name="Jiang Y."/>
            <person name="Adhikari A."/>
            <person name="Zheng C.-J."/>
            <person name="Schuster L."/>
            <person name="Cowan T.M."/>
            <person name="Smanski M.J."/>
            <person name="Chevrette M.G."/>
            <person name="De Carvalho L.P.S."/>
            <person name="Shen B."/>
        </authorList>
    </citation>
    <scope>NUCLEOTIDE SEQUENCE [LARGE SCALE GENOMIC DNA]</scope>
    <source>
        <strain evidence="1 2">NPDC087220</strain>
    </source>
</reference>
<dbReference type="RefSeq" id="WP_402381458.1">
    <property type="nucleotide sequence ID" value="NZ_JBIUYY010000006.1"/>
</dbReference>
<comment type="caution">
    <text evidence="1">The sequence shown here is derived from an EMBL/GenBank/DDBJ whole genome shotgun (WGS) entry which is preliminary data.</text>
</comment>
<dbReference type="SUPFAM" id="SSF48452">
    <property type="entry name" value="TPR-like"/>
    <property type="match status" value="1"/>
</dbReference>
<evidence type="ECO:0000313" key="1">
    <source>
        <dbReference type="EMBL" id="MFJ2822677.1"/>
    </source>
</evidence>
<protein>
    <submittedName>
        <fullName evidence="1">Tat pathway signal protein</fullName>
    </submittedName>
</protein>
<dbReference type="Gene3D" id="1.25.40.10">
    <property type="entry name" value="Tetratricopeptide repeat domain"/>
    <property type="match status" value="1"/>
</dbReference>
<dbReference type="Proteomes" id="UP001617351">
    <property type="component" value="Unassembled WGS sequence"/>
</dbReference>
<evidence type="ECO:0000313" key="2">
    <source>
        <dbReference type="Proteomes" id="UP001617351"/>
    </source>
</evidence>
<organism evidence="1 2">
    <name type="scientific">Streptomyces toxytricini</name>
    <name type="common">Actinomyces toxytricini</name>
    <dbReference type="NCBI Taxonomy" id="67369"/>
    <lineage>
        <taxon>Bacteria</taxon>
        <taxon>Bacillati</taxon>
        <taxon>Actinomycetota</taxon>
        <taxon>Actinomycetes</taxon>
        <taxon>Kitasatosporales</taxon>
        <taxon>Streptomycetaceae</taxon>
        <taxon>Streptomyces</taxon>
    </lineage>
</organism>
<keyword evidence="2" id="KW-1185">Reference proteome</keyword>
<sequence length="424" mass="45899">MVRKRNAELETWMKEHGLSAGALAEQVNDAMADLTGHRGAVTERTVYRWLSGENRSPQDRQWQALEVVSGLPATDLGFVHRARPRPTTPSARLEDPVLGRRSFISVATGAAVAVSTGTAPAATRPTVGHSDVDRLRALLAELWLLDDQNGGGPVLERRAADLAARTLSLQQHSSASQRVRSRLYAVAASFTAFAMFSAIDARRLGEAQRYLEQSVTLAGLSGDGQVQHQTWRYAAMLAGQRGRYADALAAAEACTGTRAHRTDPFYASLTHSRIALTAASLGDKTRALRALDRAHGAYDRADPAEARPSSVAFYTRGELHGLTGITHYRLGEAEKAEFHAHRCIADLRDDQHRNRAYYLSQAALAQVAQGDVEQAVATATRVIAPTGADSGRVPHLLGSFTSALNQAAPKSAVIRQWNDRTRTA</sequence>